<protein>
    <recommendedName>
        <fullName evidence="2">Metalloprotease StcE beta-sandwich domain-containing protein</fullName>
    </recommendedName>
</protein>
<feature type="domain" description="Metalloprotease StcE beta-sandwich" evidence="2">
    <location>
        <begin position="49"/>
        <end position="117"/>
    </location>
</feature>
<evidence type="ECO:0000259" key="2">
    <source>
        <dbReference type="Pfam" id="PF20944"/>
    </source>
</evidence>
<evidence type="ECO:0000256" key="1">
    <source>
        <dbReference type="SAM" id="SignalP"/>
    </source>
</evidence>
<proteinExistence type="predicted"/>
<dbReference type="EMBL" id="JAHWBK010000003">
    <property type="protein sequence ID" value="MCV0323735.1"/>
    <property type="molecule type" value="Genomic_DNA"/>
</dbReference>
<keyword evidence="4" id="KW-1185">Reference proteome</keyword>
<dbReference type="InterPro" id="IPR048990">
    <property type="entry name" value="StcE_b-sandwich"/>
</dbReference>
<gene>
    <name evidence="3" type="ORF">KYJ44_05345</name>
</gene>
<organism evidence="3 4">
    <name type="scientific">Stenotrophomonas riyadhensis</name>
    <dbReference type="NCBI Taxonomy" id="2859893"/>
    <lineage>
        <taxon>Bacteria</taxon>
        <taxon>Pseudomonadati</taxon>
        <taxon>Pseudomonadota</taxon>
        <taxon>Gammaproteobacteria</taxon>
        <taxon>Lysobacterales</taxon>
        <taxon>Lysobacteraceae</taxon>
        <taxon>Stenotrophomonas</taxon>
    </lineage>
</organism>
<feature type="signal peptide" evidence="1">
    <location>
        <begin position="1"/>
        <end position="24"/>
    </location>
</feature>
<dbReference type="Proteomes" id="UP001208054">
    <property type="component" value="Unassembled WGS sequence"/>
</dbReference>
<sequence length="305" mass="32750">MKTTHRNTLLAALLVCLAPAAASATEAYLTPSKNGGSGAMPSGYSKLYFELASNDWVNHMQLPANPQGADFVVLSSLADGSSRLDAAKTAFADLVYLPVDTFANVELRWSKANQRWDIWDGLSARRVIARGDIAVPQSEHAITQVYIGSQLSPVSMYLPTAAPKGAVLAVANDSAHAVGVAHNGAGGETFVCPATRACAFVFNSGDGKWHARHGRDHIKPTEYQLPMPAQRWTDLVTGSAAEDVTTPICMRMPTSAIDGDIYQLTDPSNSNAFKVEGAGSKPLSATPVTLRYDASEQRWVRQFER</sequence>
<feature type="chain" id="PRO_5046467923" description="Metalloprotease StcE beta-sandwich domain-containing protein" evidence="1">
    <location>
        <begin position="25"/>
        <end position="305"/>
    </location>
</feature>
<evidence type="ECO:0000313" key="4">
    <source>
        <dbReference type="Proteomes" id="UP001208054"/>
    </source>
</evidence>
<dbReference type="RefSeq" id="WP_263469032.1">
    <property type="nucleotide sequence ID" value="NZ_JAHWBK010000003.1"/>
</dbReference>
<name>A0ABT2XD88_9GAMM</name>
<evidence type="ECO:0000313" key="3">
    <source>
        <dbReference type="EMBL" id="MCV0323735.1"/>
    </source>
</evidence>
<keyword evidence="1" id="KW-0732">Signal</keyword>
<accession>A0ABT2XD88</accession>
<reference evidence="3 4" key="1">
    <citation type="submission" date="2021-07" db="EMBL/GenBank/DDBJ databases">
        <title>Clinical implication of Pseudomonas aeruginosa: further insight on the antimicrobial resistance.</title>
        <authorList>
            <person name="Macori G."/>
            <person name="Fanning S."/>
            <person name="Alqahtani A."/>
        </authorList>
    </citation>
    <scope>NUCLEOTIDE SEQUENCE [LARGE SCALE GENOMIC DNA]</scope>
    <source>
        <strain evidence="3 4">CFS3442</strain>
    </source>
</reference>
<dbReference type="Pfam" id="PF20944">
    <property type="entry name" value="StcE_b-sandwich"/>
    <property type="match status" value="1"/>
</dbReference>
<comment type="caution">
    <text evidence="3">The sequence shown here is derived from an EMBL/GenBank/DDBJ whole genome shotgun (WGS) entry which is preliminary data.</text>
</comment>